<sequence>MNRELSVEIVHNFKGFGGETTFYKNVSLNGVIDTNKMEASIGFQTTRHSSCWYNSSTLYSRDEIQNYIEKISTTMYFSGNSLDIMNAALSEMFDMLESIGSLYYGLNGLPKVIE</sequence>
<accession>A0A2U7NN49</accession>
<dbReference type="Proteomes" id="UP000247773">
    <property type="component" value="Genome"/>
</dbReference>
<proteinExistence type="predicted"/>
<evidence type="ECO:0000313" key="1">
    <source>
        <dbReference type="EMBL" id="ASD52147.1"/>
    </source>
</evidence>
<name>A0A2U7NN49_9CAUD</name>
<protein>
    <submittedName>
        <fullName evidence="1">Uncharacterized protein</fullName>
    </submittedName>
</protein>
<gene>
    <name evidence="1" type="ORF">PspYZU05_195</name>
</gene>
<dbReference type="EMBL" id="KY971610">
    <property type="protein sequence ID" value="ASD52147.1"/>
    <property type="molecule type" value="Genomic_DNA"/>
</dbReference>
<reference evidence="1 2" key="1">
    <citation type="submission" date="2017-04" db="EMBL/GenBank/DDBJ databases">
        <title>Isolation of lytic bacteriophages infecting Pseudomonas strains for biocontrol of fish and shrimp spoilage during chilled storage.</title>
        <authorList>
            <person name="Yang Z."/>
            <person name="Tao X."/>
            <person name="Gao L."/>
            <person name="Rao S."/>
        </authorList>
    </citation>
    <scope>NUCLEOTIDE SEQUENCE [LARGE SCALE GENOMIC DNA]</scope>
</reference>
<keyword evidence="2" id="KW-1185">Reference proteome</keyword>
<evidence type="ECO:0000313" key="2">
    <source>
        <dbReference type="Proteomes" id="UP000247773"/>
    </source>
</evidence>
<organism evidence="1 2">
    <name type="scientific">Pseudomonas phage PspYZU05</name>
    <dbReference type="NCBI Taxonomy" id="1983556"/>
    <lineage>
        <taxon>Viruses</taxon>
        <taxon>Duplodnaviria</taxon>
        <taxon>Heunggongvirae</taxon>
        <taxon>Uroviricota</taxon>
        <taxon>Caudoviricetes</taxon>
        <taxon>Pantevenvirales</taxon>
        <taxon>Straboviridae</taxon>
        <taxon>Jiangsuvirus</taxon>
        <taxon>Jiangsuvirus pspyzu05</taxon>
    </lineage>
</organism>